<name>A0ABM1Z131_AEDAL</name>
<dbReference type="EnsemblMetazoa" id="AALFPA23_013991.R20312">
    <property type="protein sequence ID" value="AALFPA23_013991.P20312"/>
    <property type="gene ID" value="AALFPA23_013991"/>
</dbReference>
<keyword evidence="4" id="KW-0540">Nuclease</keyword>
<feature type="compositionally biased region" description="Acidic residues" evidence="17">
    <location>
        <begin position="874"/>
        <end position="888"/>
    </location>
</feature>
<feature type="domain" description="CCHC-type" evidence="18">
    <location>
        <begin position="234"/>
        <end position="247"/>
    </location>
</feature>
<dbReference type="Pfam" id="PF00665">
    <property type="entry name" value="rve"/>
    <property type="match status" value="1"/>
</dbReference>
<dbReference type="PANTHER" id="PTHR42648">
    <property type="entry name" value="TRANSPOSASE, PUTATIVE-RELATED"/>
    <property type="match status" value="1"/>
</dbReference>
<keyword evidence="7" id="KW-0255">Endonuclease</keyword>
<feature type="region of interest" description="Disordered" evidence="17">
    <location>
        <begin position="874"/>
        <end position="904"/>
    </location>
</feature>
<dbReference type="GeneID" id="109406001"/>
<proteinExistence type="predicted"/>
<reference evidence="20" key="2">
    <citation type="submission" date="2025-05" db="UniProtKB">
        <authorList>
            <consortium name="EnsemblMetazoa"/>
        </authorList>
    </citation>
    <scope>IDENTIFICATION</scope>
    <source>
        <strain evidence="20">Foshan</strain>
    </source>
</reference>
<evidence type="ECO:0000259" key="19">
    <source>
        <dbReference type="PROSITE" id="PS50994"/>
    </source>
</evidence>
<evidence type="ECO:0000256" key="8">
    <source>
        <dbReference type="ARBA" id="ARBA00022801"/>
    </source>
</evidence>
<keyword evidence="15" id="KW-0233">DNA recombination</keyword>
<accession>A0ABM1Z131</accession>
<evidence type="ECO:0000256" key="11">
    <source>
        <dbReference type="ARBA" id="ARBA00022908"/>
    </source>
</evidence>
<feature type="region of interest" description="Disordered" evidence="17">
    <location>
        <begin position="263"/>
        <end position="294"/>
    </location>
</feature>
<evidence type="ECO:0000256" key="1">
    <source>
        <dbReference type="ARBA" id="ARBA00002180"/>
    </source>
</evidence>
<keyword evidence="11" id="KW-0229">DNA integration</keyword>
<dbReference type="InterPro" id="IPR039537">
    <property type="entry name" value="Retrotran_Ty1/copia-like"/>
</dbReference>
<keyword evidence="13" id="KW-0548">Nucleotidyltransferase</keyword>
<dbReference type="SUPFAM" id="SSF53098">
    <property type="entry name" value="Ribonuclease H-like"/>
    <property type="match status" value="1"/>
</dbReference>
<dbReference type="PROSITE" id="PS50158">
    <property type="entry name" value="ZF_CCHC"/>
    <property type="match status" value="1"/>
</dbReference>
<evidence type="ECO:0000256" key="12">
    <source>
        <dbReference type="ARBA" id="ARBA00022918"/>
    </source>
</evidence>
<keyword evidence="3" id="KW-0645">Protease</keyword>
<evidence type="ECO:0000256" key="15">
    <source>
        <dbReference type="ARBA" id="ARBA00023172"/>
    </source>
</evidence>
<evidence type="ECO:0000256" key="4">
    <source>
        <dbReference type="ARBA" id="ARBA00022722"/>
    </source>
</evidence>
<dbReference type="InterPro" id="IPR036397">
    <property type="entry name" value="RNaseH_sf"/>
</dbReference>
<dbReference type="InterPro" id="IPR012337">
    <property type="entry name" value="RNaseH-like_sf"/>
</dbReference>
<evidence type="ECO:0000256" key="14">
    <source>
        <dbReference type="ARBA" id="ARBA00023113"/>
    </source>
</evidence>
<comment type="function">
    <text evidence="1">The aspartyl protease (PR) mediates the proteolytic cleavages of the Gag and Gag-Pol polyproteins after assembly of the VLP.</text>
</comment>
<keyword evidence="13" id="KW-0808">Transferase</keyword>
<dbReference type="RefSeq" id="XP_062707769.1">
    <property type="nucleotide sequence ID" value="XM_062851785.1"/>
</dbReference>
<keyword evidence="8" id="KW-0378">Hydrolase</keyword>
<keyword evidence="6" id="KW-0547">Nucleotide-binding</keyword>
<dbReference type="Gene3D" id="3.30.420.10">
    <property type="entry name" value="Ribonuclease H-like superfamily/Ribonuclease H"/>
    <property type="match status" value="1"/>
</dbReference>
<dbReference type="InterPro" id="IPR025724">
    <property type="entry name" value="GAG-pre-integrase_dom"/>
</dbReference>
<evidence type="ECO:0000256" key="6">
    <source>
        <dbReference type="ARBA" id="ARBA00022741"/>
    </source>
</evidence>
<dbReference type="PROSITE" id="PS50994">
    <property type="entry name" value="INTEGRASE"/>
    <property type="match status" value="1"/>
</dbReference>
<dbReference type="PANTHER" id="PTHR42648:SF11">
    <property type="entry name" value="TRANSPOSON TY4-P GAG-POL POLYPROTEIN"/>
    <property type="match status" value="1"/>
</dbReference>
<dbReference type="Pfam" id="PF25597">
    <property type="entry name" value="SH3_retrovirus"/>
    <property type="match status" value="1"/>
</dbReference>
<evidence type="ECO:0000256" key="13">
    <source>
        <dbReference type="ARBA" id="ARBA00022932"/>
    </source>
</evidence>
<keyword evidence="21" id="KW-1185">Reference proteome</keyword>
<dbReference type="Pfam" id="PF22936">
    <property type="entry name" value="Pol_BBD"/>
    <property type="match status" value="1"/>
</dbReference>
<protein>
    <submittedName>
        <fullName evidence="20">Uncharacterized protein</fullName>
    </submittedName>
</protein>
<evidence type="ECO:0000256" key="9">
    <source>
        <dbReference type="ARBA" id="ARBA00022840"/>
    </source>
</evidence>
<dbReference type="InterPro" id="IPR001584">
    <property type="entry name" value="Integrase_cat-core"/>
</dbReference>
<reference evidence="21" key="1">
    <citation type="journal article" date="2015" name="Proc. Natl. Acad. Sci. U.S.A.">
        <title>Genome sequence of the Asian Tiger mosquito, Aedes albopictus, reveals insights into its biology, genetics, and evolution.</title>
        <authorList>
            <person name="Chen X.G."/>
            <person name="Jiang X."/>
            <person name="Gu J."/>
            <person name="Xu M."/>
            <person name="Wu Y."/>
            <person name="Deng Y."/>
            <person name="Zhang C."/>
            <person name="Bonizzoni M."/>
            <person name="Dermauw W."/>
            <person name="Vontas J."/>
            <person name="Armbruster P."/>
            <person name="Huang X."/>
            <person name="Yang Y."/>
            <person name="Zhang H."/>
            <person name="He W."/>
            <person name="Peng H."/>
            <person name="Liu Y."/>
            <person name="Wu K."/>
            <person name="Chen J."/>
            <person name="Lirakis M."/>
            <person name="Topalis P."/>
            <person name="Van Leeuwen T."/>
            <person name="Hall A.B."/>
            <person name="Jiang X."/>
            <person name="Thorpe C."/>
            <person name="Mueller R.L."/>
            <person name="Sun C."/>
            <person name="Waterhouse R.M."/>
            <person name="Yan G."/>
            <person name="Tu Z.J."/>
            <person name="Fang X."/>
            <person name="James A.A."/>
        </authorList>
    </citation>
    <scope>NUCLEOTIDE SEQUENCE [LARGE SCALE GENOMIC DNA]</scope>
    <source>
        <strain evidence="21">Foshan</strain>
    </source>
</reference>
<evidence type="ECO:0000256" key="16">
    <source>
        <dbReference type="PROSITE-ProRule" id="PRU00047"/>
    </source>
</evidence>
<evidence type="ECO:0000256" key="2">
    <source>
        <dbReference type="ARBA" id="ARBA00022612"/>
    </source>
</evidence>
<sequence>MDGRLKRVIVPLFKGDEKSFPFWRKRMEQHLKYEGLLHTLERIPPEEDFAQPAANETADQETARKAKLEKRLKEDDAAVNEFWMALDDDAMGQVFQCQYAKEIMDRLAELYQSHGTTAMLGVRARLYTLRMENFASLKELFALHSELIRQLGSMEEAVPHKEVVDTLLVAIPDKFKHVLGALSVIRKEEVYRMTKEQLQRIFLDAEENVSQAVSRSDKSVNRGGSQPVATMAVCFECSRPGHKQRNCFARRRRLAMEHRMGAVNLGDNRGPAPRAAGAGGRGGNGEGRNERNNGNNRRMALLANAAGARAGNQANGREGNDVNNRRMAPLANAAGARTGDQADGRYRNNANERDAVALLARQEGAFMVQIPLPVQDAGAAAAEESVDAVRDRRVREMDLDKMPVPFPIILDSGATRHMAYDIELFNRLWDAPELQVGTVKDGEVLKCCKMGDIILRNNKRQRLEVYDVLFISDLNANILSVSQIEETGKSILFRNGGVEIRDRDGFVLVTGRRVNGLYHLDLYPDSESVCLGKVLEKQRLWHCRMGHLNEACLWKMAKQGMVERLDLEPSAKGQDPIVCEPCIMGKQTREAFDKSFKVRSNRPLELVHSDVCGRMAESTYDGHEYFVTFIDDYTHFVFVYLMRYKSEVLDKFKHFEALATAQFSVNISKLRSDNGGEYFSREFKAFCEEKGIQMLPTVPYTPQQNGVSERMNRTLMDKVRTMMHEGNVPMYLWGEALYTSAFLTNRSATNALTDSKTPYEIWFGNKPDVSRIRVFGCVAYAHIDKHLRSKLDGKSKSLVMIGYAPMGYRLWDDDERKVVVSRDVIFDESSFPFSSFQPTLPKESRKDFCVADIPVLESADPINALEILENIGGSDDEEEFVEAEDDGNENNPGRGDVEPSNPTL</sequence>
<keyword evidence="9" id="KW-0067">ATP-binding</keyword>
<dbReference type="InterPro" id="IPR057670">
    <property type="entry name" value="SH3_retrovirus"/>
</dbReference>
<evidence type="ECO:0000256" key="10">
    <source>
        <dbReference type="ARBA" id="ARBA00022842"/>
    </source>
</evidence>
<dbReference type="InterPro" id="IPR054722">
    <property type="entry name" value="PolX-like_BBD"/>
</dbReference>
<evidence type="ECO:0000256" key="17">
    <source>
        <dbReference type="SAM" id="MobiDB-lite"/>
    </source>
</evidence>
<keyword evidence="5" id="KW-0479">Metal-binding</keyword>
<keyword evidence="10" id="KW-0460">Magnesium</keyword>
<evidence type="ECO:0000313" key="20">
    <source>
        <dbReference type="EnsemblMetazoa" id="AALFPA23_013991.P20312"/>
    </source>
</evidence>
<keyword evidence="14" id="KW-0917">Virion maturation</keyword>
<dbReference type="Pfam" id="PF13976">
    <property type="entry name" value="gag_pre-integrs"/>
    <property type="match status" value="1"/>
</dbReference>
<dbReference type="Proteomes" id="UP000069940">
    <property type="component" value="Unassembled WGS sequence"/>
</dbReference>
<keyword evidence="16" id="KW-0862">Zinc</keyword>
<keyword evidence="12" id="KW-0695">RNA-directed DNA polymerase</keyword>
<evidence type="ECO:0000313" key="21">
    <source>
        <dbReference type="Proteomes" id="UP000069940"/>
    </source>
</evidence>
<evidence type="ECO:0000256" key="5">
    <source>
        <dbReference type="ARBA" id="ARBA00022723"/>
    </source>
</evidence>
<feature type="compositionally biased region" description="Gly residues" evidence="17">
    <location>
        <begin position="277"/>
        <end position="286"/>
    </location>
</feature>
<keyword evidence="13" id="KW-0239">DNA-directed DNA polymerase</keyword>
<dbReference type="Pfam" id="PF14223">
    <property type="entry name" value="Retrotran_gag_2"/>
    <property type="match status" value="1"/>
</dbReference>
<keyword evidence="2" id="KW-1188">Viral release from host cell</keyword>
<dbReference type="InterPro" id="IPR001878">
    <property type="entry name" value="Znf_CCHC"/>
</dbReference>
<feature type="domain" description="Integrase catalytic" evidence="19">
    <location>
        <begin position="599"/>
        <end position="766"/>
    </location>
</feature>
<evidence type="ECO:0000259" key="18">
    <source>
        <dbReference type="PROSITE" id="PS50158"/>
    </source>
</evidence>
<evidence type="ECO:0000256" key="3">
    <source>
        <dbReference type="ARBA" id="ARBA00022670"/>
    </source>
</evidence>
<evidence type="ECO:0000256" key="7">
    <source>
        <dbReference type="ARBA" id="ARBA00022759"/>
    </source>
</evidence>
<keyword evidence="16" id="KW-0863">Zinc-finger</keyword>
<organism evidence="20 21">
    <name type="scientific">Aedes albopictus</name>
    <name type="common">Asian tiger mosquito</name>
    <name type="synonym">Stegomyia albopicta</name>
    <dbReference type="NCBI Taxonomy" id="7160"/>
    <lineage>
        <taxon>Eukaryota</taxon>
        <taxon>Metazoa</taxon>
        <taxon>Ecdysozoa</taxon>
        <taxon>Arthropoda</taxon>
        <taxon>Hexapoda</taxon>
        <taxon>Insecta</taxon>
        <taxon>Pterygota</taxon>
        <taxon>Neoptera</taxon>
        <taxon>Endopterygota</taxon>
        <taxon>Diptera</taxon>
        <taxon>Nematocera</taxon>
        <taxon>Culicoidea</taxon>
        <taxon>Culicidae</taxon>
        <taxon>Culicinae</taxon>
        <taxon>Aedini</taxon>
        <taxon>Aedes</taxon>
        <taxon>Stegomyia</taxon>
    </lineage>
</organism>